<keyword evidence="1" id="KW-0812">Transmembrane</keyword>
<dbReference type="Proteomes" id="UP000214355">
    <property type="component" value="Chromosome I"/>
</dbReference>
<dbReference type="OrthoDB" id="9936059at2"/>
<evidence type="ECO:0000313" key="2">
    <source>
        <dbReference type="EMBL" id="SDU77888.1"/>
    </source>
</evidence>
<protein>
    <submittedName>
        <fullName evidence="2">Uncharacterized protein</fullName>
    </submittedName>
</protein>
<evidence type="ECO:0000313" key="3">
    <source>
        <dbReference type="Proteomes" id="UP000214355"/>
    </source>
</evidence>
<accession>A0A1H2LB94</accession>
<dbReference type="AlphaFoldDB" id="A0A1H2LB94"/>
<organism evidence="2 3">
    <name type="scientific">Arcanobacterium phocae</name>
    <dbReference type="NCBI Taxonomy" id="131112"/>
    <lineage>
        <taxon>Bacteria</taxon>
        <taxon>Bacillati</taxon>
        <taxon>Actinomycetota</taxon>
        <taxon>Actinomycetes</taxon>
        <taxon>Actinomycetales</taxon>
        <taxon>Actinomycetaceae</taxon>
        <taxon>Arcanobacterium</taxon>
    </lineage>
</organism>
<dbReference type="RefSeq" id="WP_091278855.1">
    <property type="nucleotide sequence ID" value="NZ_JABAPH010000026.1"/>
</dbReference>
<dbReference type="EMBL" id="LT629804">
    <property type="protein sequence ID" value="SDU77888.1"/>
    <property type="molecule type" value="Genomic_DNA"/>
</dbReference>
<proteinExistence type="predicted"/>
<keyword evidence="1" id="KW-0472">Membrane</keyword>
<gene>
    <name evidence="2" type="ORF">SAMN04489737_0217</name>
</gene>
<evidence type="ECO:0000256" key="1">
    <source>
        <dbReference type="SAM" id="Phobius"/>
    </source>
</evidence>
<name>A0A1H2LB94_9ACTO</name>
<keyword evidence="3" id="KW-1185">Reference proteome</keyword>
<reference evidence="3" key="1">
    <citation type="submission" date="2016-10" db="EMBL/GenBank/DDBJ databases">
        <authorList>
            <person name="Varghese N."/>
            <person name="Submissions S."/>
        </authorList>
    </citation>
    <scope>NUCLEOTIDE SEQUENCE [LARGE SCALE GENOMIC DNA]</scope>
    <source>
        <strain evidence="3">DSM 10002</strain>
    </source>
</reference>
<dbReference type="STRING" id="131112.SAMN04489737_0217"/>
<sequence>MSTSTSSTSFFTNRLTIFVTVFLIVVTAVGFGIWRWGQSLNYWGTPKALSALLAEDISRPTALGLAPTDFWQTPPAGFMGKSLPYEVRYTVGENADGETLAILQKAATDDGWVADSSCPESLLWCANKQDSYGPTKRLTISLPEDISPFGKNFPIIVSVTYY</sequence>
<keyword evidence="1" id="KW-1133">Transmembrane helix</keyword>
<dbReference type="GeneID" id="65343975"/>
<feature type="transmembrane region" description="Helical" evidence="1">
    <location>
        <begin position="15"/>
        <end position="34"/>
    </location>
</feature>